<dbReference type="PANTHER" id="PTHR43133:SF51">
    <property type="entry name" value="RNA POLYMERASE SIGMA FACTOR"/>
    <property type="match status" value="1"/>
</dbReference>
<evidence type="ECO:0000256" key="1">
    <source>
        <dbReference type="ARBA" id="ARBA00010641"/>
    </source>
</evidence>
<evidence type="ECO:0000313" key="8">
    <source>
        <dbReference type="Proteomes" id="UP000184423"/>
    </source>
</evidence>
<dbReference type="PANTHER" id="PTHR43133">
    <property type="entry name" value="RNA POLYMERASE ECF-TYPE SIGMA FACTO"/>
    <property type="match status" value="1"/>
</dbReference>
<proteinExistence type="inferred from homology"/>
<dbReference type="InterPro" id="IPR013249">
    <property type="entry name" value="RNA_pol_sigma70_r4_t2"/>
</dbReference>
<dbReference type="SUPFAM" id="SSF88659">
    <property type="entry name" value="Sigma3 and sigma4 domains of RNA polymerase sigma factors"/>
    <property type="match status" value="1"/>
</dbReference>
<dbReference type="InterPro" id="IPR013325">
    <property type="entry name" value="RNA_pol_sigma_r2"/>
</dbReference>
<keyword evidence="8" id="KW-1185">Reference proteome</keyword>
<accession>A0A1M4UXX4</accession>
<dbReference type="Proteomes" id="UP000184423">
    <property type="component" value="Unassembled WGS sequence"/>
</dbReference>
<name>A0A1M4UXX4_9CLOT</name>
<dbReference type="SUPFAM" id="SSF88946">
    <property type="entry name" value="Sigma2 domain of RNA polymerase sigma factors"/>
    <property type="match status" value="1"/>
</dbReference>
<protein>
    <submittedName>
        <fullName evidence="7">RNA polymerase sigma-70 factor, ECF subfamily</fullName>
    </submittedName>
</protein>
<dbReference type="GO" id="GO:0003677">
    <property type="term" value="F:DNA binding"/>
    <property type="evidence" value="ECO:0007669"/>
    <property type="project" value="InterPro"/>
</dbReference>
<feature type="domain" description="RNA polymerase sigma-70 region 2" evidence="5">
    <location>
        <begin position="16"/>
        <end position="82"/>
    </location>
</feature>
<dbReference type="Pfam" id="PF04542">
    <property type="entry name" value="Sigma70_r2"/>
    <property type="match status" value="1"/>
</dbReference>
<keyword evidence="2" id="KW-0805">Transcription regulation</keyword>
<evidence type="ECO:0000313" key="7">
    <source>
        <dbReference type="EMBL" id="SHE61519.1"/>
    </source>
</evidence>
<dbReference type="Pfam" id="PF08281">
    <property type="entry name" value="Sigma70_r4_2"/>
    <property type="match status" value="1"/>
</dbReference>
<dbReference type="EMBL" id="FQVG01000009">
    <property type="protein sequence ID" value="SHE61519.1"/>
    <property type="molecule type" value="Genomic_DNA"/>
</dbReference>
<sequence>MVKKAKKGDEEAFINLMKQYEIVLYKVAKRMLINEDDVADALQDTIISAYENIKTLKNEKYFNTWICKILINKCNSILNKNKKIIPVEDILPQKNNNNNEFFKVELNDALNTLNKEYKLVLVLYYIAGFNIREISELTNEPEGTIKSRLSRAKTILREKYFLDDEGVILNEI</sequence>
<dbReference type="CDD" id="cd06171">
    <property type="entry name" value="Sigma70_r4"/>
    <property type="match status" value="1"/>
</dbReference>
<evidence type="ECO:0000259" key="6">
    <source>
        <dbReference type="Pfam" id="PF08281"/>
    </source>
</evidence>
<dbReference type="InterPro" id="IPR007627">
    <property type="entry name" value="RNA_pol_sigma70_r2"/>
</dbReference>
<dbReference type="InterPro" id="IPR039425">
    <property type="entry name" value="RNA_pol_sigma-70-like"/>
</dbReference>
<dbReference type="InterPro" id="IPR036388">
    <property type="entry name" value="WH-like_DNA-bd_sf"/>
</dbReference>
<keyword evidence="4" id="KW-0804">Transcription</keyword>
<keyword evidence="3" id="KW-0731">Sigma factor</keyword>
<dbReference type="Gene3D" id="1.10.1740.10">
    <property type="match status" value="1"/>
</dbReference>
<dbReference type="InterPro" id="IPR013324">
    <property type="entry name" value="RNA_pol_sigma_r3/r4-like"/>
</dbReference>
<feature type="domain" description="RNA polymerase sigma factor 70 region 4 type 2" evidence="6">
    <location>
        <begin position="105"/>
        <end position="154"/>
    </location>
</feature>
<gene>
    <name evidence="7" type="ORF">SAMN02746091_00766</name>
</gene>
<evidence type="ECO:0000256" key="4">
    <source>
        <dbReference type="ARBA" id="ARBA00023163"/>
    </source>
</evidence>
<dbReference type="InterPro" id="IPR014284">
    <property type="entry name" value="RNA_pol_sigma-70_dom"/>
</dbReference>
<dbReference type="NCBIfam" id="TIGR02937">
    <property type="entry name" value="sigma70-ECF"/>
    <property type="match status" value="1"/>
</dbReference>
<dbReference type="AlphaFoldDB" id="A0A1M4UXX4"/>
<dbReference type="Gene3D" id="1.10.10.10">
    <property type="entry name" value="Winged helix-like DNA-binding domain superfamily/Winged helix DNA-binding domain"/>
    <property type="match status" value="1"/>
</dbReference>
<reference evidence="8" key="1">
    <citation type="submission" date="2016-11" db="EMBL/GenBank/DDBJ databases">
        <authorList>
            <person name="Varghese N."/>
            <person name="Submissions S."/>
        </authorList>
    </citation>
    <scope>NUCLEOTIDE SEQUENCE [LARGE SCALE GENOMIC DNA]</scope>
    <source>
        <strain evidence="8">DSM 10124</strain>
    </source>
</reference>
<evidence type="ECO:0000259" key="5">
    <source>
        <dbReference type="Pfam" id="PF04542"/>
    </source>
</evidence>
<evidence type="ECO:0000256" key="3">
    <source>
        <dbReference type="ARBA" id="ARBA00023082"/>
    </source>
</evidence>
<evidence type="ECO:0000256" key="2">
    <source>
        <dbReference type="ARBA" id="ARBA00023015"/>
    </source>
</evidence>
<comment type="similarity">
    <text evidence="1">Belongs to the sigma-70 factor family. ECF subfamily.</text>
</comment>
<organism evidence="7 8">
    <name type="scientific">Caloramator proteoclasticus DSM 10124</name>
    <dbReference type="NCBI Taxonomy" id="1121262"/>
    <lineage>
        <taxon>Bacteria</taxon>
        <taxon>Bacillati</taxon>
        <taxon>Bacillota</taxon>
        <taxon>Clostridia</taxon>
        <taxon>Eubacteriales</taxon>
        <taxon>Clostridiaceae</taxon>
        <taxon>Caloramator</taxon>
    </lineage>
</organism>
<dbReference type="GO" id="GO:0016987">
    <property type="term" value="F:sigma factor activity"/>
    <property type="evidence" value="ECO:0007669"/>
    <property type="project" value="UniProtKB-KW"/>
</dbReference>
<dbReference type="GO" id="GO:0006352">
    <property type="term" value="P:DNA-templated transcription initiation"/>
    <property type="evidence" value="ECO:0007669"/>
    <property type="project" value="InterPro"/>
</dbReference>